<dbReference type="InterPro" id="IPR023196">
    <property type="entry name" value="Phosducin_N_dom_sf"/>
</dbReference>
<dbReference type="Proteomes" id="UP000193944">
    <property type="component" value="Unassembled WGS sequence"/>
</dbReference>
<evidence type="ECO:0000259" key="4">
    <source>
        <dbReference type="Pfam" id="PF02114"/>
    </source>
</evidence>
<dbReference type="Gene3D" id="1.10.168.10">
    <property type="entry name" value="Phosducin, domain 2"/>
    <property type="match status" value="1"/>
</dbReference>
<evidence type="ECO:0000313" key="5">
    <source>
        <dbReference type="EMBL" id="ORX85277.1"/>
    </source>
</evidence>
<dbReference type="EMBL" id="MCFG01000038">
    <property type="protein sequence ID" value="ORX85277.1"/>
    <property type="molecule type" value="Genomic_DNA"/>
</dbReference>
<feature type="region of interest" description="Disordered" evidence="3">
    <location>
        <begin position="1"/>
        <end position="54"/>
    </location>
</feature>
<reference evidence="5 6" key="2">
    <citation type="submission" date="2016-08" db="EMBL/GenBank/DDBJ databases">
        <title>Pervasive Adenine N6-methylation of Active Genes in Fungi.</title>
        <authorList>
            <consortium name="DOE Joint Genome Institute"/>
            <person name="Mondo S.J."/>
            <person name="Dannebaum R.O."/>
            <person name="Kuo R.C."/>
            <person name="Labutti K."/>
            <person name="Haridas S."/>
            <person name="Kuo A."/>
            <person name="Salamov A."/>
            <person name="Ahrendt S.R."/>
            <person name="Lipzen A."/>
            <person name="Sullivan W."/>
            <person name="Andreopoulos W.B."/>
            <person name="Clum A."/>
            <person name="Lindquist E."/>
            <person name="Daum C."/>
            <person name="Ramamoorthy G.K."/>
            <person name="Gryganskyi A."/>
            <person name="Culley D."/>
            <person name="Magnuson J.K."/>
            <person name="James T.Y."/>
            <person name="O'Malley M.A."/>
            <person name="Stajich J.E."/>
            <person name="Spatafora J.W."/>
            <person name="Visel A."/>
            <person name="Grigoriev I.V."/>
        </authorList>
    </citation>
    <scope>NUCLEOTIDE SEQUENCE [LARGE SCALE GENOMIC DNA]</scope>
    <source>
        <strain evidence="5 6">S4</strain>
    </source>
</reference>
<reference evidence="5 6" key="1">
    <citation type="submission" date="2016-08" db="EMBL/GenBank/DDBJ databases">
        <title>A Parts List for Fungal Cellulosomes Revealed by Comparative Genomics.</title>
        <authorList>
            <consortium name="DOE Joint Genome Institute"/>
            <person name="Haitjema C.H."/>
            <person name="Gilmore S.P."/>
            <person name="Henske J.K."/>
            <person name="Solomon K.V."/>
            <person name="De Groot R."/>
            <person name="Kuo A."/>
            <person name="Mondo S.J."/>
            <person name="Salamov A.A."/>
            <person name="Labutti K."/>
            <person name="Zhao Z."/>
            <person name="Chiniquy J."/>
            <person name="Barry K."/>
            <person name="Brewer H.M."/>
            <person name="Purvine S.O."/>
            <person name="Wright A.T."/>
            <person name="Boxma B."/>
            <person name="Van Alen T."/>
            <person name="Hackstein J.H."/>
            <person name="Baker S.E."/>
            <person name="Grigoriev I.V."/>
            <person name="O'Malley M.A."/>
        </authorList>
    </citation>
    <scope>NUCLEOTIDE SEQUENCE [LARGE SCALE GENOMIC DNA]</scope>
    <source>
        <strain evidence="5 6">S4</strain>
    </source>
</reference>
<feature type="compositionally biased region" description="Basic and acidic residues" evidence="3">
    <location>
        <begin position="19"/>
        <end position="54"/>
    </location>
</feature>
<feature type="domain" description="Phosducin" evidence="4">
    <location>
        <begin position="74"/>
        <end position="306"/>
    </location>
</feature>
<dbReference type="InterPro" id="IPR051499">
    <property type="entry name" value="Phosducin-like_reg"/>
</dbReference>
<evidence type="ECO:0000313" key="6">
    <source>
        <dbReference type="Proteomes" id="UP000193944"/>
    </source>
</evidence>
<organism evidence="5 6">
    <name type="scientific">Anaeromyces robustus</name>
    <dbReference type="NCBI Taxonomy" id="1754192"/>
    <lineage>
        <taxon>Eukaryota</taxon>
        <taxon>Fungi</taxon>
        <taxon>Fungi incertae sedis</taxon>
        <taxon>Chytridiomycota</taxon>
        <taxon>Chytridiomycota incertae sedis</taxon>
        <taxon>Neocallimastigomycetes</taxon>
        <taxon>Neocallimastigales</taxon>
        <taxon>Neocallimastigaceae</taxon>
        <taxon>Anaeromyces</taxon>
    </lineage>
</organism>
<accession>A0A1Y1XHQ6</accession>
<comment type="caution">
    <text evidence="5">The sequence shown here is derived from an EMBL/GenBank/DDBJ whole genome shotgun (WGS) entry which is preliminary data.</text>
</comment>
<keyword evidence="6" id="KW-1185">Reference proteome</keyword>
<dbReference type="Gene3D" id="3.40.30.10">
    <property type="entry name" value="Glutaredoxin"/>
    <property type="match status" value="1"/>
</dbReference>
<sequence>MLYMSLPPSDEAIINAIKRQNDPDEEPYRGSDDESNKGEEEEAKPVERQRMDPEIERILEDQQLRQSLSHQGGAATGPKGVIADYKFHQKQNAIRREQHEREVQANINKGSMASGWIQRQIEQEEKEKFGEVVEEYKEDDDKNKNTISMNELNNALEEHNELDELLEDDDEFMIQYRQKRLLELKRIAGRTRFGQLYQIGVNQYVDAIDKEDSRTAVIIHLFQPHNEQCKLLNQYLMLLAEKYRLAKFLCIISTEADPNFDDIALPTLLCYRNKKLVANLVRVTDELETMDNGMFDIEDLEKLLLDKNALIKDDILDITNLSINGPMTGSNSRTGSLRELANVLGQTDDDDDDDYSEEEGEELLK</sequence>
<comment type="similarity">
    <text evidence="1">Belongs to the phosducin family.</text>
</comment>
<evidence type="ECO:0000256" key="2">
    <source>
        <dbReference type="ARBA" id="ARBA00022553"/>
    </source>
</evidence>
<name>A0A1Y1XHQ6_9FUNG</name>
<evidence type="ECO:0000256" key="1">
    <source>
        <dbReference type="ARBA" id="ARBA00009686"/>
    </source>
</evidence>
<protein>
    <submittedName>
        <fullName evidence="5">Thioredoxin-like protein</fullName>
    </submittedName>
</protein>
<dbReference type="InterPro" id="IPR001200">
    <property type="entry name" value="Phosducin"/>
</dbReference>
<dbReference type="PANTHER" id="PTHR46052:SF1">
    <property type="entry name" value="PHOSDUCIN-LIKE PROTEIN"/>
    <property type="match status" value="1"/>
</dbReference>
<feature type="region of interest" description="Disordered" evidence="3">
    <location>
        <begin position="344"/>
        <end position="365"/>
    </location>
</feature>
<dbReference type="InterPro" id="IPR024253">
    <property type="entry name" value="Phosducin_thioredoxin-like_dom"/>
</dbReference>
<dbReference type="AlphaFoldDB" id="A0A1Y1XHQ6"/>
<feature type="compositionally biased region" description="Acidic residues" evidence="3">
    <location>
        <begin position="347"/>
        <end position="365"/>
    </location>
</feature>
<dbReference type="GO" id="GO:0008277">
    <property type="term" value="P:regulation of G protein-coupled receptor signaling pathway"/>
    <property type="evidence" value="ECO:0007669"/>
    <property type="project" value="InterPro"/>
</dbReference>
<dbReference type="OrthoDB" id="70588at2759"/>
<dbReference type="STRING" id="1754192.A0A1Y1XHQ6"/>
<evidence type="ECO:0000256" key="3">
    <source>
        <dbReference type="SAM" id="MobiDB-lite"/>
    </source>
</evidence>
<keyword evidence="2" id="KW-0597">Phosphoprotein</keyword>
<proteinExistence type="inferred from homology"/>
<dbReference type="InterPro" id="IPR036249">
    <property type="entry name" value="Thioredoxin-like_sf"/>
</dbReference>
<dbReference type="CDD" id="cd02987">
    <property type="entry name" value="Phd_like_Phd"/>
    <property type="match status" value="1"/>
</dbReference>
<gene>
    <name evidence="5" type="ORF">BCR32DRAFT_98692</name>
</gene>
<dbReference type="SUPFAM" id="SSF52833">
    <property type="entry name" value="Thioredoxin-like"/>
    <property type="match status" value="1"/>
</dbReference>
<dbReference type="Pfam" id="PF02114">
    <property type="entry name" value="Phosducin"/>
    <property type="match status" value="1"/>
</dbReference>
<dbReference type="PANTHER" id="PTHR46052">
    <property type="entry name" value="PHOSDUCIN-LIKE PROTEIN"/>
    <property type="match status" value="1"/>
</dbReference>